<dbReference type="EMBL" id="QXDL01000103">
    <property type="protein sequence ID" value="RIH82984.1"/>
    <property type="molecule type" value="Genomic_DNA"/>
</dbReference>
<name>A0A399EEB7_9DEIN</name>
<proteinExistence type="predicted"/>
<reference evidence="2 3" key="1">
    <citation type="submission" date="2018-08" db="EMBL/GenBank/DDBJ databases">
        <title>Meiothermus terrae DSM 26712 genome sequencing project.</title>
        <authorList>
            <person name="Da Costa M.S."/>
            <person name="Albuquerque L."/>
            <person name="Raposo P."/>
            <person name="Froufe H.J.C."/>
            <person name="Barroso C.S."/>
            <person name="Egas C."/>
        </authorList>
    </citation>
    <scope>NUCLEOTIDE SEQUENCE [LARGE SCALE GENOMIC DNA]</scope>
    <source>
        <strain evidence="2 3">DSM 26712</strain>
    </source>
</reference>
<dbReference type="Proteomes" id="UP000265715">
    <property type="component" value="Unassembled WGS sequence"/>
</dbReference>
<accession>A0A399EEB7</accession>
<protein>
    <submittedName>
        <fullName evidence="2">Uncharacterized protein</fullName>
    </submittedName>
</protein>
<evidence type="ECO:0000313" key="3">
    <source>
        <dbReference type="Proteomes" id="UP000265715"/>
    </source>
</evidence>
<feature type="region of interest" description="Disordered" evidence="1">
    <location>
        <begin position="1"/>
        <end position="57"/>
    </location>
</feature>
<organism evidence="2 3">
    <name type="scientific">Calidithermus terrae</name>
    <dbReference type="NCBI Taxonomy" id="1408545"/>
    <lineage>
        <taxon>Bacteria</taxon>
        <taxon>Thermotogati</taxon>
        <taxon>Deinococcota</taxon>
        <taxon>Deinococci</taxon>
        <taxon>Thermales</taxon>
        <taxon>Thermaceae</taxon>
        <taxon>Calidithermus</taxon>
    </lineage>
</organism>
<dbReference type="AlphaFoldDB" id="A0A399EEB7"/>
<keyword evidence="3" id="KW-1185">Reference proteome</keyword>
<gene>
    <name evidence="2" type="ORF">Mterra_02442</name>
</gene>
<feature type="compositionally biased region" description="Low complexity" evidence="1">
    <location>
        <begin position="7"/>
        <end position="20"/>
    </location>
</feature>
<sequence length="57" mass="5982">MCWPWPLRSRSSSAASTALAPVMPVMRSTQATGTRTGGPSGSPVTDMMPMSPWIATS</sequence>
<evidence type="ECO:0000256" key="1">
    <source>
        <dbReference type="SAM" id="MobiDB-lite"/>
    </source>
</evidence>
<evidence type="ECO:0000313" key="2">
    <source>
        <dbReference type="EMBL" id="RIH82984.1"/>
    </source>
</evidence>
<comment type="caution">
    <text evidence="2">The sequence shown here is derived from an EMBL/GenBank/DDBJ whole genome shotgun (WGS) entry which is preliminary data.</text>
</comment>